<evidence type="ECO:0000313" key="4">
    <source>
        <dbReference type="Proteomes" id="UP000663193"/>
    </source>
</evidence>
<evidence type="ECO:0000256" key="1">
    <source>
        <dbReference type="SAM" id="Coils"/>
    </source>
</evidence>
<evidence type="ECO:0000256" key="2">
    <source>
        <dbReference type="SAM" id="MobiDB-lite"/>
    </source>
</evidence>
<dbReference type="VEuPathDB" id="FungiDB:JI435_095280"/>
<keyword evidence="1" id="KW-0175">Coiled coil</keyword>
<feature type="coiled-coil region" evidence="1">
    <location>
        <begin position="77"/>
        <end position="107"/>
    </location>
</feature>
<organism evidence="3 4">
    <name type="scientific">Phaeosphaeria nodorum (strain SN15 / ATCC MYA-4574 / FGSC 10173)</name>
    <name type="common">Glume blotch fungus</name>
    <name type="synonym">Parastagonospora nodorum</name>
    <dbReference type="NCBI Taxonomy" id="321614"/>
    <lineage>
        <taxon>Eukaryota</taxon>
        <taxon>Fungi</taxon>
        <taxon>Dikarya</taxon>
        <taxon>Ascomycota</taxon>
        <taxon>Pezizomycotina</taxon>
        <taxon>Dothideomycetes</taxon>
        <taxon>Pleosporomycetidae</taxon>
        <taxon>Pleosporales</taxon>
        <taxon>Pleosporineae</taxon>
        <taxon>Phaeosphaeriaceae</taxon>
        <taxon>Parastagonospora</taxon>
    </lineage>
</organism>
<keyword evidence="4" id="KW-1185">Reference proteome</keyword>
<feature type="region of interest" description="Disordered" evidence="2">
    <location>
        <begin position="855"/>
        <end position="888"/>
    </location>
</feature>
<dbReference type="Proteomes" id="UP000663193">
    <property type="component" value="Chromosome 1"/>
</dbReference>
<feature type="region of interest" description="Disordered" evidence="2">
    <location>
        <begin position="249"/>
        <end position="281"/>
    </location>
</feature>
<dbReference type="AlphaFoldDB" id="A0A7U2ENI5"/>
<dbReference type="EMBL" id="CP069023">
    <property type="protein sequence ID" value="QRC90111.1"/>
    <property type="molecule type" value="Genomic_DNA"/>
</dbReference>
<evidence type="ECO:0000313" key="3">
    <source>
        <dbReference type="EMBL" id="QRC90111.1"/>
    </source>
</evidence>
<accession>A0A7U2ENI5</accession>
<feature type="compositionally biased region" description="Low complexity" evidence="2">
    <location>
        <begin position="675"/>
        <end position="690"/>
    </location>
</feature>
<gene>
    <name evidence="3" type="ORF">JI435_095280</name>
</gene>
<proteinExistence type="predicted"/>
<name>A0A7U2ENI5_PHANO</name>
<dbReference type="SMART" id="SM00726">
    <property type="entry name" value="UIM"/>
    <property type="match status" value="3"/>
</dbReference>
<protein>
    <submittedName>
        <fullName evidence="3">Uncharacterized protein</fullName>
    </submittedName>
</protein>
<sequence>MPLRKNNPNDRMAAQTPPPRTGTADSGYYGNDQDEDAARPQSSGAERTWAFNGAPFRRRSILDVNNRRTAEVTEESRRQLAENVRVQRERQAELQRAMDQRDLAERDAAERWIEDEEERQAIAASARVAQEEADQRQEDLDLAIAMANSAAEAEEAERLGAMEAALEARRARVQNEFEDRQRAANLRATQAAAQLSLQQEAQRKERAARAAQAAQEAERQHLQEEAEHRRVAADVKATQELLQQEAEARRCKERAAQAAEGTRKRQEEAERQSAAEQRAYDEAAAVLKKDQEDLDFALALSLEEVHEEAEVDSRPQHALPTSESGIALQLLQEFKRLHDSVERCEATILASEQQDESPPIARVGDQADISFQKTQSRLCSQDDDDDDDMFFDAPESAALVDQNVVQRHLAQAGEDWSDRAVMNSPLLAPMPRPIPLQTQLEHPVQPSPATVNEEDMRLARPYLPELPLRGVGSPYYEPTRPSRQSNLVSESPAKLKHVQDVSPAPSSPPSTTSGVVTHSSSTNRPITIYGNVNINNEINVVVPAENSRSLLKRALSQSINKARGKTTGIATVTSVARGQTEQVAALIRSGVENAMDNLNIGGSLYVTNADRSLRMIDEAYETSSRPESRSSNSSLVADLEAVQERLRTPCAQSMQQARSEDNGSPVSLPARPLRVVNTSSTPSPLTPVSTATRPAPSVRRSSQSHSFPSPAYRHPSVLESSSEGSEFHDSGVCQSDVQSSPSGAAPSPPRPAVGIPPHSASVTRKPMPDRFNRPSRNQLAPIREPSADSMRAQSDSPSYMQRVLGRKRVHPPVNTEWANVPAATQDLEFTNSHAMMGVNRFDDSRHEMPILPQRTGDAAAPTIDRTITPNTKAKKTEKDAQKRLRGLM</sequence>
<dbReference type="OMA" id="ERCEATI"/>
<feature type="compositionally biased region" description="Basic and acidic residues" evidence="2">
    <location>
        <begin position="216"/>
        <end position="231"/>
    </location>
</feature>
<reference evidence="4" key="1">
    <citation type="journal article" date="2021" name="BMC Genomics">
        <title>Chromosome-level genome assembly and manually-curated proteome of model necrotroph Parastagonospora nodorum Sn15 reveals a genome-wide trove of candidate effector homologs, and redundancy of virulence-related functions within an accessory chromosome.</title>
        <authorList>
            <person name="Bertazzoni S."/>
            <person name="Jones D.A.B."/>
            <person name="Phan H.T."/>
            <person name="Tan K.-C."/>
            <person name="Hane J.K."/>
        </authorList>
    </citation>
    <scope>NUCLEOTIDE SEQUENCE [LARGE SCALE GENOMIC DNA]</scope>
    <source>
        <strain evidence="4">SN15 / ATCC MYA-4574 / FGSC 10173)</strain>
    </source>
</reference>
<feature type="region of interest" description="Disordered" evidence="2">
    <location>
        <begin position="650"/>
        <end position="794"/>
    </location>
</feature>
<dbReference type="InterPro" id="IPR003903">
    <property type="entry name" value="UIM_dom"/>
</dbReference>
<feature type="region of interest" description="Disordered" evidence="2">
    <location>
        <begin position="197"/>
        <end position="231"/>
    </location>
</feature>
<feature type="region of interest" description="Disordered" evidence="2">
    <location>
        <begin position="469"/>
        <end position="525"/>
    </location>
</feature>
<feature type="compositionally biased region" description="Low complexity" evidence="2">
    <location>
        <begin position="501"/>
        <end position="522"/>
    </location>
</feature>
<feature type="compositionally biased region" description="Polar residues" evidence="2">
    <location>
        <begin position="650"/>
        <end position="665"/>
    </location>
</feature>
<dbReference type="OrthoDB" id="10389951at2759"/>
<feature type="region of interest" description="Disordered" evidence="2">
    <location>
        <begin position="1"/>
        <end position="52"/>
    </location>
</feature>